<evidence type="ECO:0000313" key="3">
    <source>
        <dbReference type="Proteomes" id="UP000185766"/>
    </source>
</evidence>
<dbReference type="EMBL" id="FOAS01000001">
    <property type="protein sequence ID" value="SEK21693.1"/>
    <property type="molecule type" value="Genomic_DNA"/>
</dbReference>
<name>A0A1H7F6F2_9GAMM</name>
<gene>
    <name evidence="2" type="ORF">SAMN05216214_101128</name>
</gene>
<evidence type="ECO:0008006" key="4">
    <source>
        <dbReference type="Google" id="ProtNLM"/>
    </source>
</evidence>
<keyword evidence="1" id="KW-0812">Transmembrane</keyword>
<accession>A0A1H7F6F2</accession>
<evidence type="ECO:0000256" key="1">
    <source>
        <dbReference type="SAM" id="Phobius"/>
    </source>
</evidence>
<dbReference type="AlphaFoldDB" id="A0A1H7F6F2"/>
<feature type="transmembrane region" description="Helical" evidence="1">
    <location>
        <begin position="74"/>
        <end position="94"/>
    </location>
</feature>
<feature type="transmembrane region" description="Helical" evidence="1">
    <location>
        <begin position="45"/>
        <end position="62"/>
    </location>
</feature>
<protein>
    <recommendedName>
        <fullName evidence="4">DUF4345 domain-containing protein</fullName>
    </recommendedName>
</protein>
<dbReference type="Proteomes" id="UP000185766">
    <property type="component" value="Unassembled WGS sequence"/>
</dbReference>
<organism evidence="2 3">
    <name type="scientific">Atopomonas hussainii</name>
    <dbReference type="NCBI Taxonomy" id="1429083"/>
    <lineage>
        <taxon>Bacteria</taxon>
        <taxon>Pseudomonadati</taxon>
        <taxon>Pseudomonadota</taxon>
        <taxon>Gammaproteobacteria</taxon>
        <taxon>Pseudomonadales</taxon>
        <taxon>Pseudomonadaceae</taxon>
        <taxon>Atopomonas</taxon>
    </lineage>
</organism>
<keyword evidence="3" id="KW-1185">Reference proteome</keyword>
<dbReference type="Pfam" id="PF14248">
    <property type="entry name" value="DUF4345"/>
    <property type="match status" value="1"/>
</dbReference>
<dbReference type="InterPro" id="IPR025597">
    <property type="entry name" value="DUF4345"/>
</dbReference>
<dbReference type="STRING" id="1429083.GCA_001885685_02426"/>
<keyword evidence="1" id="KW-1133">Transmembrane helix</keyword>
<dbReference type="RefSeq" id="WP_074864087.1">
    <property type="nucleotide sequence ID" value="NZ_FOAS01000001.1"/>
</dbReference>
<keyword evidence="1" id="KW-0472">Membrane</keyword>
<feature type="transmembrane region" description="Helical" evidence="1">
    <location>
        <begin position="100"/>
        <end position="120"/>
    </location>
</feature>
<sequence length="129" mass="13544">MPHVALFLKLTGVLIGCVGLAYGLQPDLVLAQWMGLTVAPDTLQIFRAIMGLYLGIGGLLIAASLKPAHYQSGLWLLAVFMAGLAGGRVLSLLVDGYQHWFTLLAAALELGALAVGVWYLKQASAPAAV</sequence>
<reference evidence="2 3" key="1">
    <citation type="submission" date="2016-10" db="EMBL/GenBank/DDBJ databases">
        <authorList>
            <person name="de Groot N.N."/>
        </authorList>
    </citation>
    <scope>NUCLEOTIDE SEQUENCE [LARGE SCALE GENOMIC DNA]</scope>
    <source>
        <strain evidence="2 3">JCM 19513</strain>
    </source>
</reference>
<evidence type="ECO:0000313" key="2">
    <source>
        <dbReference type="EMBL" id="SEK21693.1"/>
    </source>
</evidence>
<proteinExistence type="predicted"/>